<keyword evidence="3" id="KW-0735">Signal-anchor</keyword>
<dbReference type="AlphaFoldDB" id="A0A173LYH2"/>
<reference evidence="8 9" key="1">
    <citation type="journal article" date="2016" name="Genome Announc.">
        <title>Complete Genome Sequence of Aurantimicrobium minutum Type Strain KNCT, a Planktonic Ultramicrobacterium Isolated from River Water.</title>
        <authorList>
            <person name="Nakai R."/>
            <person name="Fujisawa T."/>
            <person name="Nakamura Y."/>
            <person name="Nishide H."/>
            <person name="Uchiyama I."/>
            <person name="Baba T."/>
            <person name="Toyoda A."/>
            <person name="Fujiyama A."/>
            <person name="Naganuma T."/>
            <person name="Niki H."/>
        </authorList>
    </citation>
    <scope>NUCLEOTIDE SEQUENCE [LARGE SCALE GENOMIC DNA]</scope>
    <source>
        <strain evidence="8 9">KNC</strain>
    </source>
</reference>
<dbReference type="KEGG" id="amin:AUMI_114730"/>
<evidence type="ECO:0000259" key="7">
    <source>
        <dbReference type="PROSITE" id="PS51352"/>
    </source>
</evidence>
<evidence type="ECO:0000313" key="9">
    <source>
        <dbReference type="Proteomes" id="UP000243847"/>
    </source>
</evidence>
<evidence type="ECO:0000256" key="3">
    <source>
        <dbReference type="ARBA" id="ARBA00022968"/>
    </source>
</evidence>
<dbReference type="InterPro" id="IPR036249">
    <property type="entry name" value="Thioredoxin-like_sf"/>
</dbReference>
<protein>
    <submittedName>
        <fullName evidence="8">Usp family protein</fullName>
    </submittedName>
</protein>
<feature type="signal peptide" evidence="6">
    <location>
        <begin position="1"/>
        <end position="29"/>
    </location>
</feature>
<dbReference type="InterPro" id="IPR050553">
    <property type="entry name" value="Thioredoxin_ResA/DsbE_sf"/>
</dbReference>
<evidence type="ECO:0000256" key="4">
    <source>
        <dbReference type="ARBA" id="ARBA00023157"/>
    </source>
</evidence>
<dbReference type="PANTHER" id="PTHR42852">
    <property type="entry name" value="THIOL:DISULFIDE INTERCHANGE PROTEIN DSBE"/>
    <property type="match status" value="1"/>
</dbReference>
<keyword evidence="2" id="KW-0201">Cytochrome c-type biogenesis</keyword>
<comment type="subcellular location">
    <subcellularLocation>
        <location evidence="1">Cell envelope</location>
    </subcellularLocation>
</comment>
<keyword evidence="4" id="KW-1015">Disulfide bond</keyword>
<dbReference type="Gene3D" id="3.40.30.10">
    <property type="entry name" value="Glutaredoxin"/>
    <property type="match status" value="1"/>
</dbReference>
<dbReference type="InterPro" id="IPR017937">
    <property type="entry name" value="Thioredoxin_CS"/>
</dbReference>
<evidence type="ECO:0000256" key="6">
    <source>
        <dbReference type="SAM" id="SignalP"/>
    </source>
</evidence>
<dbReference type="InterPro" id="IPR013766">
    <property type="entry name" value="Thioredoxin_domain"/>
</dbReference>
<evidence type="ECO:0000313" key="8">
    <source>
        <dbReference type="EMBL" id="BAV00016.1"/>
    </source>
</evidence>
<dbReference type="PANTHER" id="PTHR42852:SF6">
    <property type="entry name" value="THIOL:DISULFIDE INTERCHANGE PROTEIN DSBE"/>
    <property type="match status" value="1"/>
</dbReference>
<dbReference type="RefSeq" id="WP_096383103.1">
    <property type="nucleotide sequence ID" value="NZ_AP017457.1"/>
</dbReference>
<dbReference type="GO" id="GO:0017004">
    <property type="term" value="P:cytochrome complex assembly"/>
    <property type="evidence" value="ECO:0007669"/>
    <property type="project" value="UniProtKB-KW"/>
</dbReference>
<evidence type="ECO:0000256" key="1">
    <source>
        <dbReference type="ARBA" id="ARBA00004196"/>
    </source>
</evidence>
<name>A0A173LYH2_9MICO</name>
<evidence type="ECO:0000256" key="2">
    <source>
        <dbReference type="ARBA" id="ARBA00022748"/>
    </source>
</evidence>
<dbReference type="GO" id="GO:0016209">
    <property type="term" value="F:antioxidant activity"/>
    <property type="evidence" value="ECO:0007669"/>
    <property type="project" value="InterPro"/>
</dbReference>
<dbReference type="InterPro" id="IPR000866">
    <property type="entry name" value="AhpC/TSA"/>
</dbReference>
<dbReference type="PROSITE" id="PS00194">
    <property type="entry name" value="THIOREDOXIN_1"/>
    <property type="match status" value="1"/>
</dbReference>
<proteinExistence type="predicted"/>
<keyword evidence="5" id="KW-0676">Redox-active center</keyword>
<dbReference type="PROSITE" id="PS51352">
    <property type="entry name" value="THIOREDOXIN_2"/>
    <property type="match status" value="1"/>
</dbReference>
<dbReference type="PROSITE" id="PS51257">
    <property type="entry name" value="PROKAR_LIPOPROTEIN"/>
    <property type="match status" value="1"/>
</dbReference>
<dbReference type="CDD" id="cd02966">
    <property type="entry name" value="TlpA_like_family"/>
    <property type="match status" value="1"/>
</dbReference>
<dbReference type="Pfam" id="PF00578">
    <property type="entry name" value="AhpC-TSA"/>
    <property type="match status" value="1"/>
</dbReference>
<dbReference type="Proteomes" id="UP000243847">
    <property type="component" value="Chromosome sequence1"/>
</dbReference>
<dbReference type="GO" id="GO:0030313">
    <property type="term" value="C:cell envelope"/>
    <property type="evidence" value="ECO:0007669"/>
    <property type="project" value="UniProtKB-SubCell"/>
</dbReference>
<keyword evidence="3" id="KW-0812">Transmembrane</keyword>
<gene>
    <name evidence="8" type="ORF">AUMI_114730</name>
</gene>
<organism evidence="8 9">
    <name type="scientific">Aurantimicrobium minutum</name>
    <dbReference type="NCBI Taxonomy" id="708131"/>
    <lineage>
        <taxon>Bacteria</taxon>
        <taxon>Bacillati</taxon>
        <taxon>Actinomycetota</taxon>
        <taxon>Actinomycetes</taxon>
        <taxon>Micrococcales</taxon>
        <taxon>Microbacteriaceae</taxon>
        <taxon>Aurantimicrobium</taxon>
    </lineage>
</organism>
<sequence length="200" mass="21140">MSSRLTRTLVVGATALALALTGCSSDPLAQQYREGSNKNYIAGDGSVTEILLENRGEPITFTGTTETGETVTSEQYLGNVLVVNFWYAGCAPCRAEAADLEQVYQETSPSGVNFLGVNVRDQAATAISFNERFGVTYPSIMDQNGQAQLSFASQVPPNAVPTTLVLDAQGRVAARILGQLQSPSILTTLINDVAAEKSTG</sequence>
<dbReference type="GeneID" id="80452667"/>
<feature type="chain" id="PRO_5008008943" evidence="6">
    <location>
        <begin position="30"/>
        <end position="200"/>
    </location>
</feature>
<keyword evidence="6" id="KW-0732">Signal</keyword>
<dbReference type="GO" id="GO:0016491">
    <property type="term" value="F:oxidoreductase activity"/>
    <property type="evidence" value="ECO:0007669"/>
    <property type="project" value="InterPro"/>
</dbReference>
<dbReference type="OrthoDB" id="9796554at2"/>
<feature type="domain" description="Thioredoxin" evidence="7">
    <location>
        <begin position="52"/>
        <end position="195"/>
    </location>
</feature>
<dbReference type="EMBL" id="AP017457">
    <property type="protein sequence ID" value="BAV00016.1"/>
    <property type="molecule type" value="Genomic_DNA"/>
</dbReference>
<evidence type="ECO:0000256" key="5">
    <source>
        <dbReference type="ARBA" id="ARBA00023284"/>
    </source>
</evidence>
<accession>A0A173LYH2</accession>
<dbReference type="SUPFAM" id="SSF52833">
    <property type="entry name" value="Thioredoxin-like"/>
    <property type="match status" value="1"/>
</dbReference>